<dbReference type="AlphaFoldDB" id="Q47I86"/>
<dbReference type="HOGENOM" id="CLU_2080919_0_0_4"/>
<proteinExistence type="predicted"/>
<evidence type="ECO:0000313" key="1">
    <source>
        <dbReference type="EMBL" id="AAZ45445.1"/>
    </source>
</evidence>
<dbReference type="KEGG" id="dar:Daro_0689"/>
<organism evidence="1">
    <name type="scientific">Dechloromonas aromatica (strain RCB)</name>
    <dbReference type="NCBI Taxonomy" id="159087"/>
    <lineage>
        <taxon>Bacteria</taxon>
        <taxon>Pseudomonadati</taxon>
        <taxon>Pseudomonadota</taxon>
        <taxon>Betaproteobacteria</taxon>
        <taxon>Rhodocyclales</taxon>
        <taxon>Azonexaceae</taxon>
        <taxon>Dechloromonas</taxon>
    </lineage>
</organism>
<dbReference type="EMBL" id="CP000089">
    <property type="protein sequence ID" value="AAZ45445.1"/>
    <property type="molecule type" value="Genomic_DNA"/>
</dbReference>
<name>Q47I86_DECAR</name>
<reference evidence="1" key="1">
    <citation type="submission" date="2005-08" db="EMBL/GenBank/DDBJ databases">
        <title>Complete sequence of Dechloromonas aromatica RCB.</title>
        <authorList>
            <person name="Salinero K.K."/>
            <person name="Copeland A."/>
            <person name="Lucas S."/>
            <person name="Lapidus A."/>
            <person name="Barry K."/>
            <person name="Detter J.C."/>
            <person name="Glavina T."/>
            <person name="Hammon N."/>
            <person name="Israni S."/>
            <person name="Pitluck S."/>
            <person name="Di Bartolo G."/>
            <person name="Trong S."/>
            <person name="Schmutz J."/>
            <person name="Larimer F."/>
            <person name="Land M."/>
            <person name="Ivanova N."/>
            <person name="Richardson P."/>
        </authorList>
    </citation>
    <scope>NUCLEOTIDE SEQUENCE</scope>
    <source>
        <strain evidence="1">RCB</strain>
    </source>
</reference>
<gene>
    <name evidence="1" type="ordered locus">Daro_0689</name>
</gene>
<sequence>MRFPCVHAVANTPAQRLTVHPCSSLQSYQPSPEGLLGRPVHRPFRGLFSVHSRYGLHTRAATRICGPLSEGFSHFVTSMTAPVASGWSISPGGAFTHWKSAAFARRTPVADLLAAIC</sequence>
<protein>
    <submittedName>
        <fullName evidence="1">Uncharacterized protein</fullName>
    </submittedName>
</protein>
<accession>Q47I86</accession>